<dbReference type="GO" id="GO:0003824">
    <property type="term" value="F:catalytic activity"/>
    <property type="evidence" value="ECO:0007669"/>
    <property type="project" value="InterPro"/>
</dbReference>
<dbReference type="GO" id="GO:0061343">
    <property type="term" value="P:cell adhesion involved in heart morphogenesis"/>
    <property type="evidence" value="ECO:0007669"/>
    <property type="project" value="TreeGrafter"/>
</dbReference>
<evidence type="ECO:0000259" key="1">
    <source>
        <dbReference type="Pfam" id="PF14529"/>
    </source>
</evidence>
<sequence length="329" mass="36187">MSVRIPVPPPRCVNDATNVSVTIKQRCAVIRAIGGLIVRVFACRSPSTVGSAGPTVRGTVSGAPSLLFPTTFSKTQPQQLSVEVPCCPSKAQLPAVFVEVTFAKGTSLICCVYCPPPLLRESYDMLSEARLNATSKHYVNVYVVGDFNAHVDWSNVEASSPSYAVDDYLLEVVHGTGLTQLAQEASYTAKSGRRAFLDLAFATNATLVHICKLSPSLPGSDHSALAVDIFQHLPKYGRFAKAVQLFHRMDVPHLQQLVHLAPWSMALSEESPNDIYEVWLDFMTDIQKECLPTRPSSSRHPWITHDIVKLWRQKRNSFTRPSLPGIQAT</sequence>
<dbReference type="VEuPathDB" id="VectorBase:HLOH_045730"/>
<dbReference type="OMA" id="PWITHDI"/>
<dbReference type="SUPFAM" id="SSF56219">
    <property type="entry name" value="DNase I-like"/>
    <property type="match status" value="1"/>
</dbReference>
<name>A0A9J6FGI9_HAELO</name>
<reference evidence="2 3" key="1">
    <citation type="journal article" date="2020" name="Cell">
        <title>Large-Scale Comparative Analyses of Tick Genomes Elucidate Their Genetic Diversity and Vector Capacities.</title>
        <authorList>
            <consortium name="Tick Genome and Microbiome Consortium (TIGMIC)"/>
            <person name="Jia N."/>
            <person name="Wang J."/>
            <person name="Shi W."/>
            <person name="Du L."/>
            <person name="Sun Y."/>
            <person name="Zhan W."/>
            <person name="Jiang J.F."/>
            <person name="Wang Q."/>
            <person name="Zhang B."/>
            <person name="Ji P."/>
            <person name="Bell-Sakyi L."/>
            <person name="Cui X.M."/>
            <person name="Yuan T.T."/>
            <person name="Jiang B.G."/>
            <person name="Yang W.F."/>
            <person name="Lam T.T."/>
            <person name="Chang Q.C."/>
            <person name="Ding S.J."/>
            <person name="Wang X.J."/>
            <person name="Zhu J.G."/>
            <person name="Ruan X.D."/>
            <person name="Zhao L."/>
            <person name="Wei J.T."/>
            <person name="Ye R.Z."/>
            <person name="Que T.C."/>
            <person name="Du C.H."/>
            <person name="Zhou Y.H."/>
            <person name="Cheng J.X."/>
            <person name="Dai P.F."/>
            <person name="Guo W.B."/>
            <person name="Han X.H."/>
            <person name="Huang E.J."/>
            <person name="Li L.F."/>
            <person name="Wei W."/>
            <person name="Gao Y.C."/>
            <person name="Liu J.Z."/>
            <person name="Shao H.Z."/>
            <person name="Wang X."/>
            <person name="Wang C.C."/>
            <person name="Yang T.C."/>
            <person name="Huo Q.B."/>
            <person name="Li W."/>
            <person name="Chen H.Y."/>
            <person name="Chen S.E."/>
            <person name="Zhou L.G."/>
            <person name="Ni X.B."/>
            <person name="Tian J.H."/>
            <person name="Sheng Y."/>
            <person name="Liu T."/>
            <person name="Pan Y.S."/>
            <person name="Xia L.Y."/>
            <person name="Li J."/>
            <person name="Zhao F."/>
            <person name="Cao W.C."/>
        </authorList>
    </citation>
    <scope>NUCLEOTIDE SEQUENCE [LARGE SCALE GENOMIC DNA]</scope>
    <source>
        <strain evidence="2">HaeL-2018</strain>
    </source>
</reference>
<comment type="caution">
    <text evidence="2">The sequence shown here is derived from an EMBL/GenBank/DDBJ whole genome shotgun (WGS) entry which is preliminary data.</text>
</comment>
<dbReference type="Proteomes" id="UP000821853">
    <property type="component" value="Unassembled WGS sequence"/>
</dbReference>
<dbReference type="PANTHER" id="PTHR33395:SF22">
    <property type="entry name" value="REVERSE TRANSCRIPTASE DOMAIN-CONTAINING PROTEIN"/>
    <property type="match status" value="1"/>
</dbReference>
<dbReference type="GO" id="GO:0031012">
    <property type="term" value="C:extracellular matrix"/>
    <property type="evidence" value="ECO:0007669"/>
    <property type="project" value="TreeGrafter"/>
</dbReference>
<dbReference type="EMBL" id="JABSTR010000003">
    <property type="protein sequence ID" value="KAH9365422.1"/>
    <property type="molecule type" value="Genomic_DNA"/>
</dbReference>
<dbReference type="AlphaFoldDB" id="A0A9J6FGI9"/>
<dbReference type="Pfam" id="PF14529">
    <property type="entry name" value="Exo_endo_phos_2"/>
    <property type="match status" value="1"/>
</dbReference>
<protein>
    <recommendedName>
        <fullName evidence="1">Endonuclease/exonuclease/phosphatase domain-containing protein</fullName>
    </recommendedName>
</protein>
<dbReference type="GO" id="GO:0007508">
    <property type="term" value="P:larval heart development"/>
    <property type="evidence" value="ECO:0007669"/>
    <property type="project" value="TreeGrafter"/>
</dbReference>
<keyword evidence="3" id="KW-1185">Reference proteome</keyword>
<dbReference type="InterPro" id="IPR005135">
    <property type="entry name" value="Endo/exonuclease/phosphatase"/>
</dbReference>
<feature type="domain" description="Endonuclease/exonuclease/phosphatase" evidence="1">
    <location>
        <begin position="108"/>
        <end position="224"/>
    </location>
</feature>
<organism evidence="2 3">
    <name type="scientific">Haemaphysalis longicornis</name>
    <name type="common">Bush tick</name>
    <dbReference type="NCBI Taxonomy" id="44386"/>
    <lineage>
        <taxon>Eukaryota</taxon>
        <taxon>Metazoa</taxon>
        <taxon>Ecdysozoa</taxon>
        <taxon>Arthropoda</taxon>
        <taxon>Chelicerata</taxon>
        <taxon>Arachnida</taxon>
        <taxon>Acari</taxon>
        <taxon>Parasitiformes</taxon>
        <taxon>Ixodida</taxon>
        <taxon>Ixodoidea</taxon>
        <taxon>Ixodidae</taxon>
        <taxon>Haemaphysalinae</taxon>
        <taxon>Haemaphysalis</taxon>
    </lineage>
</organism>
<dbReference type="OrthoDB" id="426210at2759"/>
<evidence type="ECO:0000313" key="3">
    <source>
        <dbReference type="Proteomes" id="UP000821853"/>
    </source>
</evidence>
<dbReference type="PANTHER" id="PTHR33395">
    <property type="entry name" value="TRANSCRIPTASE, PUTATIVE-RELATED-RELATED"/>
    <property type="match status" value="1"/>
</dbReference>
<gene>
    <name evidence="2" type="ORF">HPB48_017182</name>
</gene>
<proteinExistence type="predicted"/>
<accession>A0A9J6FGI9</accession>
<dbReference type="InterPro" id="IPR036691">
    <property type="entry name" value="Endo/exonu/phosph_ase_sf"/>
</dbReference>
<dbReference type="Gene3D" id="3.60.10.10">
    <property type="entry name" value="Endonuclease/exonuclease/phosphatase"/>
    <property type="match status" value="1"/>
</dbReference>
<evidence type="ECO:0000313" key="2">
    <source>
        <dbReference type="EMBL" id="KAH9365422.1"/>
    </source>
</evidence>